<evidence type="ECO:0000256" key="5">
    <source>
        <dbReference type="ARBA" id="ARBA00022692"/>
    </source>
</evidence>
<sequence>MEIFPMLLVFSSIIFSLLSTYTTSIQDIITINPRVSIKDGGSTLVSAGGSYELGFFSPGNSKSRYVGIWYNNISPQKVVWVCNKETPLTDHSGALNLTSQGVLVLFNGKNSIIWSSSNETSSNISNPVAQLLESGNFVVKDGSEEDSKVLWQSFDYPSDTLLPGMKIGWDLKTGLNRFLSSWKEPEDPAPGQFSFSLDRSGYPQLVLRNGSIARYRLGSWNGLGFTGTPQLRSQNQLFKLDFVSNENEVYYKYELLSTSVESRLVLNRSGDLQRFMWSGTTNINRVIYSAPADQCDAYNVCGAFSRCSVDSPRLCACLQGFGPNSSTSTRCLRRTPLSCNDYQDGFKKFTRVKLPDTSSSWFDLTMTLEDCKKTCLKNCTCTAYANLDVREGGSGCLLWFDELNDIHEFDTGGQDLFVKMATSELGDIKTNKRSSMKKRVAIIVSFGLLVMGVLILGLVFYIRKKKLTVYMKNIHGNTEGGNEDIELLKFDLGTISKATDNFSDNYKLGEGGFGPVYKGTLKEGEDIAVKRLSKCSGQGIKEFMNEVMLIAKLQHRNLVKLLGCCVEGDEKMLIYEYMPNRSLDYFIFGDTRSRLLGWDQRINIIGGIARGLLYLHQDSRLRIIHRDLKTGNVLLDKDMNPKISDFGTARAFVGDQTAENTKTVVGTYGYMSPEYVVDGLFSIKSDVYSFGVMVLEIVSGKKNRGFIHPDHQLNLIGHVWTLWTEGRSLEVMDKKLDGSYALTEVSRCIHIALLCVQQQPEDRPNMASVVLMLGGEGSLPVPKQPGFFTERNPFEAENSSSSQLESYSVNDMSITELEAR</sequence>
<evidence type="ECO:0000256" key="15">
    <source>
        <dbReference type="ARBA" id="ARBA00047899"/>
    </source>
</evidence>
<dbReference type="Pfam" id="PF08276">
    <property type="entry name" value="PAN_2"/>
    <property type="match status" value="1"/>
</dbReference>
<evidence type="ECO:0000256" key="9">
    <source>
        <dbReference type="ARBA" id="ARBA00022840"/>
    </source>
</evidence>
<keyword evidence="10 19" id="KW-1133">Transmembrane helix</keyword>
<dbReference type="PROSITE" id="PS00108">
    <property type="entry name" value="PROTEIN_KINASE_ST"/>
    <property type="match status" value="1"/>
</dbReference>
<dbReference type="PIRSF" id="PIRSF000641">
    <property type="entry name" value="SRK"/>
    <property type="match status" value="1"/>
</dbReference>
<evidence type="ECO:0000256" key="10">
    <source>
        <dbReference type="ARBA" id="ARBA00022989"/>
    </source>
</evidence>
<feature type="domain" description="Bulb-type lectin" evidence="22">
    <location>
        <begin position="28"/>
        <end position="152"/>
    </location>
</feature>
<dbReference type="InterPro" id="IPR011009">
    <property type="entry name" value="Kinase-like_dom_sf"/>
</dbReference>
<dbReference type="Pfam" id="PF07714">
    <property type="entry name" value="PK_Tyr_Ser-Thr"/>
    <property type="match status" value="1"/>
</dbReference>
<dbReference type="FunFam" id="3.30.200.20:FF:000195">
    <property type="entry name" value="G-type lectin S-receptor-like serine/threonine-protein kinase"/>
    <property type="match status" value="1"/>
</dbReference>
<keyword evidence="13" id="KW-0675">Receptor</keyword>
<dbReference type="EMBL" id="PDCK01000043">
    <property type="protein sequence ID" value="PRQ31524.1"/>
    <property type="molecule type" value="Genomic_DNA"/>
</dbReference>
<dbReference type="SMART" id="SM00108">
    <property type="entry name" value="B_lectin"/>
    <property type="match status" value="1"/>
</dbReference>
<feature type="transmembrane region" description="Helical" evidence="19">
    <location>
        <begin position="440"/>
        <end position="462"/>
    </location>
</feature>
<evidence type="ECO:0000259" key="21">
    <source>
        <dbReference type="PROSITE" id="PS50011"/>
    </source>
</evidence>
<dbReference type="Gramene" id="PRQ31524">
    <property type="protein sequence ID" value="PRQ31524"/>
    <property type="gene ID" value="RchiOBHm_Chr5g0036421"/>
</dbReference>
<comment type="similarity">
    <text evidence="17">Belongs to the protein kinase superfamily. Ser/Thr protein kinase family.</text>
</comment>
<dbReference type="FunFam" id="1.10.510.10:FF:000060">
    <property type="entry name" value="G-type lectin S-receptor-like serine/threonine-protein kinase"/>
    <property type="match status" value="1"/>
</dbReference>
<dbReference type="GO" id="GO:0005524">
    <property type="term" value="F:ATP binding"/>
    <property type="evidence" value="ECO:0007669"/>
    <property type="project" value="UniProtKB-KW"/>
</dbReference>
<feature type="region of interest" description="Disordered" evidence="18">
    <location>
        <begin position="786"/>
        <end position="807"/>
    </location>
</feature>
<dbReference type="SUPFAM" id="SSF51110">
    <property type="entry name" value="alpha-D-mannose-specific plant lectins"/>
    <property type="match status" value="1"/>
</dbReference>
<evidence type="ECO:0000313" key="24">
    <source>
        <dbReference type="EMBL" id="PRQ31524.1"/>
    </source>
</evidence>
<dbReference type="GO" id="GO:0016020">
    <property type="term" value="C:membrane"/>
    <property type="evidence" value="ECO:0007669"/>
    <property type="project" value="UniProtKB-SubCell"/>
</dbReference>
<keyword evidence="11 19" id="KW-0472">Membrane</keyword>
<dbReference type="InterPro" id="IPR024171">
    <property type="entry name" value="SRK-like_kinase"/>
</dbReference>
<dbReference type="CDD" id="cd14066">
    <property type="entry name" value="STKc_IRAK"/>
    <property type="match status" value="1"/>
</dbReference>
<keyword evidence="8 17" id="KW-0418">Kinase</keyword>
<evidence type="ECO:0000256" key="4">
    <source>
        <dbReference type="ARBA" id="ARBA00022679"/>
    </source>
</evidence>
<dbReference type="SUPFAM" id="SSF56112">
    <property type="entry name" value="Protein kinase-like (PK-like)"/>
    <property type="match status" value="1"/>
</dbReference>
<dbReference type="Pfam" id="PF01453">
    <property type="entry name" value="B_lectin"/>
    <property type="match status" value="1"/>
</dbReference>
<evidence type="ECO:0000256" key="18">
    <source>
        <dbReference type="SAM" id="MobiDB-lite"/>
    </source>
</evidence>
<evidence type="ECO:0000256" key="20">
    <source>
        <dbReference type="SAM" id="SignalP"/>
    </source>
</evidence>
<proteinExistence type="inferred from homology"/>
<dbReference type="Gene3D" id="1.10.510.10">
    <property type="entry name" value="Transferase(Phosphotransferase) domain 1"/>
    <property type="match status" value="1"/>
</dbReference>
<evidence type="ECO:0000259" key="22">
    <source>
        <dbReference type="PROSITE" id="PS50927"/>
    </source>
</evidence>
<comment type="catalytic activity">
    <reaction evidence="16 17">
        <text>L-seryl-[protein] + ATP = O-phospho-L-seryl-[protein] + ADP + H(+)</text>
        <dbReference type="Rhea" id="RHEA:17989"/>
        <dbReference type="Rhea" id="RHEA-COMP:9863"/>
        <dbReference type="Rhea" id="RHEA-COMP:11604"/>
        <dbReference type="ChEBI" id="CHEBI:15378"/>
        <dbReference type="ChEBI" id="CHEBI:29999"/>
        <dbReference type="ChEBI" id="CHEBI:30616"/>
        <dbReference type="ChEBI" id="CHEBI:83421"/>
        <dbReference type="ChEBI" id="CHEBI:456216"/>
        <dbReference type="EC" id="2.7.11.1"/>
    </reaction>
</comment>
<comment type="subcellular location">
    <subcellularLocation>
        <location evidence="1">Membrane</location>
        <topology evidence="1">Single-pass type I membrane protein</topology>
    </subcellularLocation>
</comment>
<gene>
    <name evidence="24" type="ORF">RchiOBHm_Chr5g0036421</name>
</gene>
<dbReference type="Pfam" id="PF11883">
    <property type="entry name" value="DUF3403"/>
    <property type="match status" value="1"/>
</dbReference>
<evidence type="ECO:0000313" key="25">
    <source>
        <dbReference type="Proteomes" id="UP000238479"/>
    </source>
</evidence>
<dbReference type="PANTHER" id="PTHR32444:SF183">
    <property type="entry name" value="APPLE DOMAIN-CONTAINING PROTEIN"/>
    <property type="match status" value="1"/>
</dbReference>
<dbReference type="PROSITE" id="PS50948">
    <property type="entry name" value="PAN"/>
    <property type="match status" value="1"/>
</dbReference>
<protein>
    <recommendedName>
        <fullName evidence="17">Receptor-like serine/threonine-protein kinase</fullName>
        <ecNumber evidence="17">2.7.11.1</ecNumber>
    </recommendedName>
</protein>
<reference evidence="24 25" key="1">
    <citation type="journal article" date="2018" name="Nat. Genet.">
        <title>The Rosa genome provides new insights in the design of modern roses.</title>
        <authorList>
            <person name="Bendahmane M."/>
        </authorList>
    </citation>
    <scope>NUCLEOTIDE SEQUENCE [LARGE SCALE GENOMIC DNA]</scope>
    <source>
        <strain evidence="25">cv. Old Blush</strain>
    </source>
</reference>
<dbReference type="PROSITE" id="PS50927">
    <property type="entry name" value="BULB_LECTIN"/>
    <property type="match status" value="1"/>
</dbReference>
<dbReference type="InterPro" id="IPR008271">
    <property type="entry name" value="Ser/Thr_kinase_AS"/>
</dbReference>
<dbReference type="Gene3D" id="2.90.10.10">
    <property type="entry name" value="Bulb-type lectin domain"/>
    <property type="match status" value="1"/>
</dbReference>
<dbReference type="EC" id="2.7.11.1" evidence="17"/>
<dbReference type="GO" id="GO:0004674">
    <property type="term" value="F:protein serine/threonine kinase activity"/>
    <property type="evidence" value="ECO:0007669"/>
    <property type="project" value="UniProtKB-KW"/>
</dbReference>
<keyword evidence="7 17" id="KW-0547">Nucleotide-binding</keyword>
<dbReference type="Pfam" id="PF00954">
    <property type="entry name" value="S_locus_glycop"/>
    <property type="match status" value="1"/>
</dbReference>
<evidence type="ECO:0000256" key="6">
    <source>
        <dbReference type="ARBA" id="ARBA00022729"/>
    </source>
</evidence>
<evidence type="ECO:0000256" key="11">
    <source>
        <dbReference type="ARBA" id="ARBA00023136"/>
    </source>
</evidence>
<feature type="domain" description="Protein kinase" evidence="21">
    <location>
        <begin position="502"/>
        <end position="787"/>
    </location>
</feature>
<keyword evidence="25" id="KW-1185">Reference proteome</keyword>
<feature type="chain" id="PRO_5015156185" description="Receptor-like serine/threonine-protein kinase" evidence="20">
    <location>
        <begin position="25"/>
        <end position="820"/>
    </location>
</feature>
<dbReference type="Gene3D" id="3.50.4.10">
    <property type="entry name" value="Hepatocyte Growth Factor"/>
    <property type="match status" value="1"/>
</dbReference>
<evidence type="ECO:0000256" key="3">
    <source>
        <dbReference type="ARBA" id="ARBA00022553"/>
    </source>
</evidence>
<dbReference type="SMART" id="SM00220">
    <property type="entry name" value="S_TKc"/>
    <property type="match status" value="1"/>
</dbReference>
<evidence type="ECO:0000256" key="16">
    <source>
        <dbReference type="ARBA" id="ARBA00048679"/>
    </source>
</evidence>
<evidence type="ECO:0000256" key="1">
    <source>
        <dbReference type="ARBA" id="ARBA00004479"/>
    </source>
</evidence>
<dbReference type="InterPro" id="IPR000719">
    <property type="entry name" value="Prot_kinase_dom"/>
</dbReference>
<dbReference type="OMA" id="YPMNTIL"/>
<dbReference type="SMR" id="A0A2P6QBH3"/>
<evidence type="ECO:0000256" key="13">
    <source>
        <dbReference type="ARBA" id="ARBA00023170"/>
    </source>
</evidence>
<keyword evidence="14" id="KW-0325">Glycoprotein</keyword>
<keyword evidence="9 17" id="KW-0067">ATP-binding</keyword>
<dbReference type="InterPro" id="IPR001480">
    <property type="entry name" value="Bulb-type_lectin_dom"/>
</dbReference>
<feature type="domain" description="Apple" evidence="23">
    <location>
        <begin position="339"/>
        <end position="421"/>
    </location>
</feature>
<dbReference type="GO" id="GO:0048544">
    <property type="term" value="P:recognition of pollen"/>
    <property type="evidence" value="ECO:0007669"/>
    <property type="project" value="InterPro"/>
</dbReference>
<dbReference type="PANTHER" id="PTHR32444">
    <property type="entry name" value="BULB-TYPE LECTIN DOMAIN-CONTAINING PROTEIN"/>
    <property type="match status" value="1"/>
</dbReference>
<dbReference type="Proteomes" id="UP000238479">
    <property type="component" value="Chromosome 5"/>
</dbReference>
<accession>A0A2P6QBH3</accession>
<dbReference type="SMART" id="SM00473">
    <property type="entry name" value="PAN_AP"/>
    <property type="match status" value="1"/>
</dbReference>
<evidence type="ECO:0000256" key="14">
    <source>
        <dbReference type="ARBA" id="ARBA00023180"/>
    </source>
</evidence>
<evidence type="ECO:0000256" key="17">
    <source>
        <dbReference type="PIRNR" id="PIRNR000641"/>
    </source>
</evidence>
<dbReference type="FunFam" id="2.90.10.10:FF:000004">
    <property type="entry name" value="G-type lectin S-receptor-like serine/threonine-protein kinase"/>
    <property type="match status" value="1"/>
</dbReference>
<keyword evidence="12" id="KW-1015">Disulfide bond</keyword>
<evidence type="ECO:0000259" key="23">
    <source>
        <dbReference type="PROSITE" id="PS50948"/>
    </source>
</evidence>
<dbReference type="InterPro" id="IPR003609">
    <property type="entry name" value="Pan_app"/>
</dbReference>
<keyword evidence="3" id="KW-0597">Phosphoprotein</keyword>
<evidence type="ECO:0000256" key="2">
    <source>
        <dbReference type="ARBA" id="ARBA00022527"/>
    </source>
</evidence>
<evidence type="ECO:0000256" key="12">
    <source>
        <dbReference type="ARBA" id="ARBA00023157"/>
    </source>
</evidence>
<dbReference type="PROSITE" id="PS50011">
    <property type="entry name" value="PROTEIN_KINASE_DOM"/>
    <property type="match status" value="1"/>
</dbReference>
<dbReference type="InterPro" id="IPR036426">
    <property type="entry name" value="Bulb-type_lectin_dom_sf"/>
</dbReference>
<dbReference type="InterPro" id="IPR000858">
    <property type="entry name" value="S_locus_glycoprot_dom"/>
</dbReference>
<comment type="catalytic activity">
    <reaction evidence="15 17">
        <text>L-threonyl-[protein] + ATP = O-phospho-L-threonyl-[protein] + ADP + H(+)</text>
        <dbReference type="Rhea" id="RHEA:46608"/>
        <dbReference type="Rhea" id="RHEA-COMP:11060"/>
        <dbReference type="Rhea" id="RHEA-COMP:11605"/>
        <dbReference type="ChEBI" id="CHEBI:15378"/>
        <dbReference type="ChEBI" id="CHEBI:30013"/>
        <dbReference type="ChEBI" id="CHEBI:30616"/>
        <dbReference type="ChEBI" id="CHEBI:61977"/>
        <dbReference type="ChEBI" id="CHEBI:456216"/>
        <dbReference type="EC" id="2.7.11.1"/>
    </reaction>
</comment>
<keyword evidence="6 20" id="KW-0732">Signal</keyword>
<comment type="caution">
    <text evidence="24">The sequence shown here is derived from an EMBL/GenBank/DDBJ whole genome shotgun (WGS) entry which is preliminary data.</text>
</comment>
<evidence type="ECO:0000256" key="8">
    <source>
        <dbReference type="ARBA" id="ARBA00022777"/>
    </source>
</evidence>
<evidence type="ECO:0000256" key="19">
    <source>
        <dbReference type="SAM" id="Phobius"/>
    </source>
</evidence>
<dbReference type="InterPro" id="IPR001245">
    <property type="entry name" value="Ser-Thr/Tyr_kinase_cat_dom"/>
</dbReference>
<name>A0A2P6QBH3_ROSCH</name>
<dbReference type="CDD" id="cd00028">
    <property type="entry name" value="B_lectin"/>
    <property type="match status" value="1"/>
</dbReference>
<dbReference type="Gene3D" id="3.30.200.20">
    <property type="entry name" value="Phosphorylase Kinase, domain 1"/>
    <property type="match status" value="1"/>
</dbReference>
<keyword evidence="4 17" id="KW-0808">Transferase</keyword>
<organism evidence="24 25">
    <name type="scientific">Rosa chinensis</name>
    <name type="common">China rose</name>
    <dbReference type="NCBI Taxonomy" id="74649"/>
    <lineage>
        <taxon>Eukaryota</taxon>
        <taxon>Viridiplantae</taxon>
        <taxon>Streptophyta</taxon>
        <taxon>Embryophyta</taxon>
        <taxon>Tracheophyta</taxon>
        <taxon>Spermatophyta</taxon>
        <taxon>Magnoliopsida</taxon>
        <taxon>eudicotyledons</taxon>
        <taxon>Gunneridae</taxon>
        <taxon>Pentapetalae</taxon>
        <taxon>rosids</taxon>
        <taxon>fabids</taxon>
        <taxon>Rosales</taxon>
        <taxon>Rosaceae</taxon>
        <taxon>Rosoideae</taxon>
        <taxon>Rosoideae incertae sedis</taxon>
        <taxon>Rosa</taxon>
    </lineage>
</organism>
<dbReference type="GO" id="GO:0106310">
    <property type="term" value="F:protein serine kinase activity"/>
    <property type="evidence" value="ECO:0007669"/>
    <property type="project" value="RHEA"/>
</dbReference>
<dbReference type="InterPro" id="IPR021820">
    <property type="entry name" value="S-locus_recpt_kinase_C"/>
</dbReference>
<dbReference type="FunFam" id="3.50.4.10:FF:000002">
    <property type="entry name" value="G-type lectin S-receptor-like serine/threonine-protein kinase"/>
    <property type="match status" value="1"/>
</dbReference>
<keyword evidence="2 17" id="KW-0723">Serine/threonine-protein kinase</keyword>
<evidence type="ECO:0000256" key="7">
    <source>
        <dbReference type="ARBA" id="ARBA00022741"/>
    </source>
</evidence>
<dbReference type="CDD" id="cd01098">
    <property type="entry name" value="PAN_AP_plant"/>
    <property type="match status" value="1"/>
</dbReference>
<dbReference type="AlphaFoldDB" id="A0A2P6QBH3"/>
<feature type="signal peptide" evidence="20">
    <location>
        <begin position="1"/>
        <end position="24"/>
    </location>
</feature>
<keyword evidence="5 19" id="KW-0812">Transmembrane</keyword>